<keyword evidence="1" id="KW-0472">Membrane</keyword>
<reference evidence="3" key="2">
    <citation type="submission" date="2015-01" db="EMBL/GenBank/DDBJ databases">
        <title>Evolutionary Origins and Diversification of the Mycorrhizal Mutualists.</title>
        <authorList>
            <consortium name="DOE Joint Genome Institute"/>
            <consortium name="Mycorrhizal Genomics Consortium"/>
            <person name="Kohler A."/>
            <person name="Kuo A."/>
            <person name="Nagy L.G."/>
            <person name="Floudas D."/>
            <person name="Copeland A."/>
            <person name="Barry K.W."/>
            <person name="Cichocki N."/>
            <person name="Veneault-Fourrey C."/>
            <person name="LaButti K."/>
            <person name="Lindquist E.A."/>
            <person name="Lipzen A."/>
            <person name="Lundell T."/>
            <person name="Morin E."/>
            <person name="Murat C."/>
            <person name="Riley R."/>
            <person name="Ohm R."/>
            <person name="Sun H."/>
            <person name="Tunlid A."/>
            <person name="Henrissat B."/>
            <person name="Grigoriev I.V."/>
            <person name="Hibbett D.S."/>
            <person name="Martin F."/>
        </authorList>
    </citation>
    <scope>NUCLEOTIDE SEQUENCE [LARGE SCALE GENOMIC DNA]</scope>
    <source>
        <strain evidence="3">LaAM-08-1</strain>
    </source>
</reference>
<evidence type="ECO:0000313" key="3">
    <source>
        <dbReference type="Proteomes" id="UP000054477"/>
    </source>
</evidence>
<dbReference type="EMBL" id="KN839503">
    <property type="protein sequence ID" value="KIJ89689.1"/>
    <property type="molecule type" value="Genomic_DNA"/>
</dbReference>
<sequence length="65" mass="7123">MCTLQLTQTVASLVSEGELAQFLICTLLTIACLVSVGELASFLMCTLLVTQVWPVLFQDVSLPRY</sequence>
<protein>
    <submittedName>
        <fullName evidence="2">Uncharacterized protein</fullName>
    </submittedName>
</protein>
<dbReference type="HOGENOM" id="CLU_191878_0_0_1"/>
<gene>
    <name evidence="2" type="ORF">K443DRAFT_666491</name>
</gene>
<evidence type="ECO:0000313" key="2">
    <source>
        <dbReference type="EMBL" id="KIJ89689.1"/>
    </source>
</evidence>
<evidence type="ECO:0000256" key="1">
    <source>
        <dbReference type="SAM" id="Phobius"/>
    </source>
</evidence>
<accession>A0A0C9WGM2</accession>
<proteinExistence type="predicted"/>
<reference evidence="2 3" key="1">
    <citation type="submission" date="2014-04" db="EMBL/GenBank/DDBJ databases">
        <authorList>
            <consortium name="DOE Joint Genome Institute"/>
            <person name="Kuo A."/>
            <person name="Kohler A."/>
            <person name="Nagy L.G."/>
            <person name="Floudas D."/>
            <person name="Copeland A."/>
            <person name="Barry K.W."/>
            <person name="Cichocki N."/>
            <person name="Veneault-Fourrey C."/>
            <person name="LaButti K."/>
            <person name="Lindquist E.A."/>
            <person name="Lipzen A."/>
            <person name="Lundell T."/>
            <person name="Morin E."/>
            <person name="Murat C."/>
            <person name="Sun H."/>
            <person name="Tunlid A."/>
            <person name="Henrissat B."/>
            <person name="Grigoriev I.V."/>
            <person name="Hibbett D.S."/>
            <person name="Martin F."/>
            <person name="Nordberg H.P."/>
            <person name="Cantor M.N."/>
            <person name="Hua S.X."/>
        </authorList>
    </citation>
    <scope>NUCLEOTIDE SEQUENCE [LARGE SCALE GENOMIC DNA]</scope>
    <source>
        <strain evidence="2 3">LaAM-08-1</strain>
    </source>
</reference>
<keyword evidence="3" id="KW-1185">Reference proteome</keyword>
<dbReference type="AlphaFoldDB" id="A0A0C9WGM2"/>
<name>A0A0C9WGM2_9AGAR</name>
<keyword evidence="1" id="KW-0812">Transmembrane</keyword>
<feature type="transmembrane region" description="Helical" evidence="1">
    <location>
        <begin position="20"/>
        <end position="49"/>
    </location>
</feature>
<keyword evidence="1" id="KW-1133">Transmembrane helix</keyword>
<dbReference type="Proteomes" id="UP000054477">
    <property type="component" value="Unassembled WGS sequence"/>
</dbReference>
<organism evidence="2 3">
    <name type="scientific">Laccaria amethystina LaAM-08-1</name>
    <dbReference type="NCBI Taxonomy" id="1095629"/>
    <lineage>
        <taxon>Eukaryota</taxon>
        <taxon>Fungi</taxon>
        <taxon>Dikarya</taxon>
        <taxon>Basidiomycota</taxon>
        <taxon>Agaricomycotina</taxon>
        <taxon>Agaricomycetes</taxon>
        <taxon>Agaricomycetidae</taxon>
        <taxon>Agaricales</taxon>
        <taxon>Agaricineae</taxon>
        <taxon>Hydnangiaceae</taxon>
        <taxon>Laccaria</taxon>
    </lineage>
</organism>